<proteinExistence type="predicted"/>
<dbReference type="InterPro" id="IPR042099">
    <property type="entry name" value="ANL_N_sf"/>
</dbReference>
<dbReference type="GO" id="GO:0005783">
    <property type="term" value="C:endoplasmic reticulum"/>
    <property type="evidence" value="ECO:0007669"/>
    <property type="project" value="TreeGrafter"/>
</dbReference>
<comment type="caution">
    <text evidence="4">The sequence shown here is derived from an EMBL/GenBank/DDBJ whole genome shotgun (WGS) entry which is preliminary data.</text>
</comment>
<reference evidence="4" key="1">
    <citation type="journal article" date="2014" name="Nucleic Acids Res.">
        <title>The evolutionary dynamics of variant antigen genes in Babesia reveal a history of genomic innovation underlying host-parasite interaction.</title>
        <authorList>
            <person name="Jackson A.P."/>
            <person name="Otto T.D."/>
            <person name="Darby A."/>
            <person name="Ramaprasad A."/>
            <person name="Xia D."/>
            <person name="Echaide I.E."/>
            <person name="Farber M."/>
            <person name="Gahlot S."/>
            <person name="Gamble J."/>
            <person name="Gupta D."/>
            <person name="Gupta Y."/>
            <person name="Jackson L."/>
            <person name="Malandrin L."/>
            <person name="Malas T.B."/>
            <person name="Moussa E."/>
            <person name="Nair M."/>
            <person name="Reid A.J."/>
            <person name="Sanders M."/>
            <person name="Sharma J."/>
            <person name="Tracey A."/>
            <person name="Quail M.A."/>
            <person name="Weir W."/>
            <person name="Wastling J.M."/>
            <person name="Hall N."/>
            <person name="Willadsen P."/>
            <person name="Lingelbach K."/>
            <person name="Shiels B."/>
            <person name="Tait A."/>
            <person name="Berriman M."/>
            <person name="Allred D.R."/>
            <person name="Pain A."/>
        </authorList>
    </citation>
    <scope>NUCLEOTIDE SEQUENCE</scope>
    <source>
        <strain evidence="4">1802A</strain>
    </source>
</reference>
<gene>
    <name evidence="4" type="ORF">X943_003022</name>
</gene>
<dbReference type="Gene3D" id="3.40.50.12780">
    <property type="entry name" value="N-terminal domain of ligase-like"/>
    <property type="match status" value="1"/>
</dbReference>
<evidence type="ECO:0000259" key="3">
    <source>
        <dbReference type="Pfam" id="PF00501"/>
    </source>
</evidence>
<evidence type="ECO:0000256" key="2">
    <source>
        <dbReference type="ARBA" id="ARBA00022840"/>
    </source>
</evidence>
<keyword evidence="2" id="KW-0067">ATP-binding</keyword>
<dbReference type="AlphaFoldDB" id="A0AAD9GFL9"/>
<dbReference type="InterPro" id="IPR000873">
    <property type="entry name" value="AMP-dep_synth/lig_dom"/>
</dbReference>
<reference evidence="4" key="2">
    <citation type="submission" date="2021-05" db="EMBL/GenBank/DDBJ databases">
        <authorList>
            <person name="Pain A."/>
        </authorList>
    </citation>
    <scope>NUCLEOTIDE SEQUENCE</scope>
    <source>
        <strain evidence="4">1802A</strain>
    </source>
</reference>
<organism evidence="4 5">
    <name type="scientific">Babesia divergens</name>
    <dbReference type="NCBI Taxonomy" id="32595"/>
    <lineage>
        <taxon>Eukaryota</taxon>
        <taxon>Sar</taxon>
        <taxon>Alveolata</taxon>
        <taxon>Apicomplexa</taxon>
        <taxon>Aconoidasida</taxon>
        <taxon>Piroplasmida</taxon>
        <taxon>Babesiidae</taxon>
        <taxon>Babesia</taxon>
    </lineage>
</organism>
<dbReference type="Pfam" id="PF00501">
    <property type="entry name" value="AMP-binding"/>
    <property type="match status" value="1"/>
</dbReference>
<dbReference type="EMBL" id="JAHBMH010000033">
    <property type="protein sequence ID" value="KAK1937574.1"/>
    <property type="molecule type" value="Genomic_DNA"/>
</dbReference>
<dbReference type="GO" id="GO:0016020">
    <property type="term" value="C:membrane"/>
    <property type="evidence" value="ECO:0007669"/>
    <property type="project" value="TreeGrafter"/>
</dbReference>
<dbReference type="GO" id="GO:0005524">
    <property type="term" value="F:ATP binding"/>
    <property type="evidence" value="ECO:0007669"/>
    <property type="project" value="UniProtKB-KW"/>
</dbReference>
<evidence type="ECO:0000313" key="4">
    <source>
        <dbReference type="EMBL" id="KAK1937574.1"/>
    </source>
</evidence>
<dbReference type="SUPFAM" id="SSF56801">
    <property type="entry name" value="Acetyl-CoA synthetase-like"/>
    <property type="match status" value="1"/>
</dbReference>
<feature type="domain" description="AMP-dependent synthetase/ligase" evidence="3">
    <location>
        <begin position="142"/>
        <end position="513"/>
    </location>
</feature>
<evidence type="ECO:0000256" key="1">
    <source>
        <dbReference type="ARBA" id="ARBA00022741"/>
    </source>
</evidence>
<dbReference type="InterPro" id="IPR020845">
    <property type="entry name" value="AMP-binding_CS"/>
</dbReference>
<dbReference type="PANTHER" id="PTHR43272">
    <property type="entry name" value="LONG-CHAIN-FATTY-ACID--COA LIGASE"/>
    <property type="match status" value="1"/>
</dbReference>
<accession>A0AAD9GFL9</accession>
<dbReference type="Proteomes" id="UP001195914">
    <property type="component" value="Unassembled WGS sequence"/>
</dbReference>
<keyword evidence="5" id="KW-1185">Reference proteome</keyword>
<protein>
    <submittedName>
        <fullName evidence="4">Long-chain acyl-CoA synthetase</fullName>
    </submittedName>
</protein>
<sequence>MTTNLHLDILDISSYEAEGQQPLRDFVYAAVLEKSHRPDESDVYCGLNAQKQKAVDARRIPERFRTSFDLLCEAARISPDAEHLGVREKIVDSEGNITLGDYKWTTLSQSVATARIIGSALISEPEMIVETCLENDIISKPKFLGIWATNCPYWLLTDFASIAYGLVTVPLYETLGDEALLTVFNETKMATVCIDSSKVGTLLKLKGNLKHIRNLVVFDRLSEDDTAKVNELGLNHVLMDDLVEKYKDKVIEPPVRQRTDVATLIYTSGTSGIPKGAIHTNESLLALPYRLASIGNRLRLVRDFTTLSYLPLSHVYQRFVEHYASVHFGRIGYYGGNIRNLLSDINALKPNVFVGVPRVFTKILERVNAGIDAKPSLLRSLIRWIARKKSAVFLRSPERPYHMLYDIIMRKIKQPFGGRLSTIVLGSAAMSDTDIMDLQNYLTCPVAEGWGATEVGVCFLQDFRDTHKGTIGGPLGDVVFKLRSIPEMEYDARANPPRGELLIKGTGFMLGYLGRPEQTAEALDSEGWYHTGDVVELRPNMALKILDRARNFFKLSQGEYIAPEKLENLYVRCPYVEQIFVHGESQRNHIVGIVVVNVDAVTGWAARNGMPDAPISTLLNERGLIADIQTSFLDIAEKEGLNSLEKLRVFMLIDEPFSTDNGLLTPTFKSVRKKIRTRYEEEINAMYAAGPSKD</sequence>
<evidence type="ECO:0000313" key="5">
    <source>
        <dbReference type="Proteomes" id="UP001195914"/>
    </source>
</evidence>
<name>A0AAD9GFL9_BABDI</name>
<dbReference type="PANTHER" id="PTHR43272:SF33">
    <property type="entry name" value="AMP-BINDING DOMAIN-CONTAINING PROTEIN-RELATED"/>
    <property type="match status" value="1"/>
</dbReference>
<keyword evidence="1" id="KW-0547">Nucleotide-binding</keyword>
<dbReference type="PROSITE" id="PS00455">
    <property type="entry name" value="AMP_BINDING"/>
    <property type="match status" value="1"/>
</dbReference>
<dbReference type="GO" id="GO:0004467">
    <property type="term" value="F:long-chain fatty acid-CoA ligase activity"/>
    <property type="evidence" value="ECO:0007669"/>
    <property type="project" value="TreeGrafter"/>
</dbReference>